<feature type="signal peptide" evidence="1">
    <location>
        <begin position="1"/>
        <end position="19"/>
    </location>
</feature>
<keyword evidence="2" id="KW-1185">Reference proteome</keyword>
<reference evidence="3" key="1">
    <citation type="submission" date="2025-08" db="UniProtKB">
        <authorList>
            <consortium name="RefSeq"/>
        </authorList>
    </citation>
    <scope>IDENTIFICATION</scope>
</reference>
<evidence type="ECO:0000256" key="1">
    <source>
        <dbReference type="SAM" id="SignalP"/>
    </source>
</evidence>
<proteinExistence type="predicted"/>
<gene>
    <name evidence="3" type="primary">LOC108014129</name>
</gene>
<organism evidence="2 3">
    <name type="scientific">Drosophila suzukii</name>
    <name type="common">Spotted-wing drosophila fruit fly</name>
    <dbReference type="NCBI Taxonomy" id="28584"/>
    <lineage>
        <taxon>Eukaryota</taxon>
        <taxon>Metazoa</taxon>
        <taxon>Ecdysozoa</taxon>
        <taxon>Arthropoda</taxon>
        <taxon>Hexapoda</taxon>
        <taxon>Insecta</taxon>
        <taxon>Pterygota</taxon>
        <taxon>Neoptera</taxon>
        <taxon>Endopterygota</taxon>
        <taxon>Diptera</taxon>
        <taxon>Brachycera</taxon>
        <taxon>Muscomorpha</taxon>
        <taxon>Ephydroidea</taxon>
        <taxon>Drosophilidae</taxon>
        <taxon>Drosophila</taxon>
        <taxon>Sophophora</taxon>
    </lineage>
</organism>
<evidence type="ECO:0000313" key="3">
    <source>
        <dbReference type="RefSeq" id="XP_016935648.3"/>
    </source>
</evidence>
<accession>A0AB39ZJX6</accession>
<protein>
    <submittedName>
        <fullName evidence="3">Uncharacterized protein</fullName>
    </submittedName>
</protein>
<dbReference type="Proteomes" id="UP001652628">
    <property type="component" value="Chromosome 2L"/>
</dbReference>
<keyword evidence="1" id="KW-0732">Signal</keyword>
<dbReference type="GeneID" id="108014129"/>
<evidence type="ECO:0000313" key="2">
    <source>
        <dbReference type="Proteomes" id="UP001652628"/>
    </source>
</evidence>
<dbReference type="AlphaFoldDB" id="A0AB39ZJX6"/>
<name>A0AB39ZJX6_DROSZ</name>
<dbReference type="RefSeq" id="XP_016935648.3">
    <property type="nucleotide sequence ID" value="XM_017080159.4"/>
</dbReference>
<sequence length="170" mass="19874">MKLFALMLVTLFGYTIVMGVLRKPHTDRDNRMAITVRDREIPDDAIIEAFRKKLYDKIASVKWKSHIKMWADLGIDALSHPISRLNEMVNSVGHHPTYELWMAQLRHKIWEKGQNIVVVVFKKINKVFTVLHAHLKKKVDDIINNKSKDKGGKHQESGYGYVDYDDYIRE</sequence>
<feature type="chain" id="PRO_5045628552" evidence="1">
    <location>
        <begin position="20"/>
        <end position="170"/>
    </location>
</feature>